<accession>A0ABW3MHP7</accession>
<evidence type="ECO:0000313" key="2">
    <source>
        <dbReference type="Proteomes" id="UP001597045"/>
    </source>
</evidence>
<sequence length="86" mass="9017">MGIYGARTATPSISGLKVLESLEISAHNVELAALAGHPTLWSLAVTDVVEPVDVSPLLALPELVRLDLAGSAVRNLHVVCDMPTYA</sequence>
<evidence type="ECO:0008006" key="3">
    <source>
        <dbReference type="Google" id="ProtNLM"/>
    </source>
</evidence>
<organism evidence="1 2">
    <name type="scientific">Kibdelosporangium lantanae</name>
    <dbReference type="NCBI Taxonomy" id="1497396"/>
    <lineage>
        <taxon>Bacteria</taxon>
        <taxon>Bacillati</taxon>
        <taxon>Actinomycetota</taxon>
        <taxon>Actinomycetes</taxon>
        <taxon>Pseudonocardiales</taxon>
        <taxon>Pseudonocardiaceae</taxon>
        <taxon>Kibdelosporangium</taxon>
    </lineage>
</organism>
<dbReference type="EMBL" id="JBHTIS010002651">
    <property type="protein sequence ID" value="MFD1050163.1"/>
    <property type="molecule type" value="Genomic_DNA"/>
</dbReference>
<protein>
    <recommendedName>
        <fullName evidence="3">Leucine-rich repeat domain-containing protein</fullName>
    </recommendedName>
</protein>
<gene>
    <name evidence="1" type="ORF">ACFQ1S_33890</name>
</gene>
<comment type="caution">
    <text evidence="1">The sequence shown here is derived from an EMBL/GenBank/DDBJ whole genome shotgun (WGS) entry which is preliminary data.</text>
</comment>
<proteinExistence type="predicted"/>
<name>A0ABW3MHP7_9PSEU</name>
<dbReference type="Proteomes" id="UP001597045">
    <property type="component" value="Unassembled WGS sequence"/>
</dbReference>
<evidence type="ECO:0000313" key="1">
    <source>
        <dbReference type="EMBL" id="MFD1050163.1"/>
    </source>
</evidence>
<reference evidence="2" key="1">
    <citation type="journal article" date="2019" name="Int. J. Syst. Evol. Microbiol.">
        <title>The Global Catalogue of Microorganisms (GCM) 10K type strain sequencing project: providing services to taxonomists for standard genome sequencing and annotation.</title>
        <authorList>
            <consortium name="The Broad Institute Genomics Platform"/>
            <consortium name="The Broad Institute Genome Sequencing Center for Infectious Disease"/>
            <person name="Wu L."/>
            <person name="Ma J."/>
        </authorList>
    </citation>
    <scope>NUCLEOTIDE SEQUENCE [LARGE SCALE GENOMIC DNA]</scope>
    <source>
        <strain evidence="2">JCM 31486</strain>
    </source>
</reference>
<keyword evidence="2" id="KW-1185">Reference proteome</keyword>